<dbReference type="Proteomes" id="UP000798602">
    <property type="component" value="Unassembled WGS sequence"/>
</dbReference>
<sequence>MQPKLKFLDRYLTLWIFLAMAVGVLLGNLFPDISKIFDNLSTGTTNIPLAIGLILMMYPPLAKVDYNLLPKAFKDKKVIGISLLLNWVVGTLLMFGLAVLFLRNDPDYMTGLILIGLARCIAMVIVWSDLAKANREYTAMLVALNSVFQILSYSFLVWLFINVLPAQIGLAQFNVSVSMKDVTESVLIYLGIPFAAGFLSRYLLIKLKGVEWFNRKFIPAISPLTLYALLFTIVLMFSLKGNKIIELPLDVLKVAIPLIIYFVLMFFVSFFVNKALKVPYDKNASIAFTATGNNFELAIAVSIAVFGIHSPQAFVGVIGPLVEVPVLILLVKASLWLQKRFYS</sequence>
<feature type="transmembrane region" description="Helical" evidence="9">
    <location>
        <begin position="284"/>
        <end position="308"/>
    </location>
</feature>
<feature type="transmembrane region" description="Helical" evidence="9">
    <location>
        <begin position="217"/>
        <end position="239"/>
    </location>
</feature>
<dbReference type="PANTHER" id="PTHR43057:SF1">
    <property type="entry name" value="ARSENICAL-RESISTANCE PROTEIN 3"/>
    <property type="match status" value="1"/>
</dbReference>
<dbReference type="Gene3D" id="1.20.1530.20">
    <property type="match status" value="1"/>
</dbReference>
<evidence type="ECO:0000313" key="10">
    <source>
        <dbReference type="EMBL" id="NBL64521.1"/>
    </source>
</evidence>
<dbReference type="PIRSF" id="PIRSF005508">
    <property type="entry name" value="Acr3"/>
    <property type="match status" value="1"/>
</dbReference>
<feature type="transmembrane region" description="Helical" evidence="9">
    <location>
        <begin position="36"/>
        <end position="58"/>
    </location>
</feature>
<accession>A0ABW9Z6N2</accession>
<comment type="subcellular location">
    <subcellularLocation>
        <location evidence="1 8">Cell membrane</location>
        <topology evidence="1 8">Multi-pass membrane protein</topology>
    </subcellularLocation>
</comment>
<evidence type="ECO:0000313" key="11">
    <source>
        <dbReference type="Proteomes" id="UP000798602"/>
    </source>
</evidence>
<dbReference type="InterPro" id="IPR002657">
    <property type="entry name" value="BilAc:Na_symport/Acr3"/>
</dbReference>
<evidence type="ECO:0000256" key="6">
    <source>
        <dbReference type="ARBA" id="ARBA00022989"/>
    </source>
</evidence>
<proteinExistence type="inferred from homology"/>
<protein>
    <submittedName>
        <fullName evidence="10">ACR3 family arsenite efflux transporter</fullName>
    </submittedName>
</protein>
<keyword evidence="3 8" id="KW-0813">Transport</keyword>
<comment type="similarity">
    <text evidence="2 8">Belongs to the arsenical resistance-3 (ACR3) (TC 2.A.59) family.</text>
</comment>
<feature type="transmembrane region" description="Helical" evidence="9">
    <location>
        <begin position="108"/>
        <end position="127"/>
    </location>
</feature>
<keyword evidence="5 8" id="KW-0812">Transmembrane</keyword>
<keyword evidence="11" id="KW-1185">Reference proteome</keyword>
<dbReference type="Pfam" id="PF01758">
    <property type="entry name" value="SBF"/>
    <property type="match status" value="1"/>
</dbReference>
<evidence type="ECO:0000256" key="9">
    <source>
        <dbReference type="SAM" id="Phobius"/>
    </source>
</evidence>
<evidence type="ECO:0000256" key="1">
    <source>
        <dbReference type="ARBA" id="ARBA00004651"/>
    </source>
</evidence>
<evidence type="ECO:0000256" key="8">
    <source>
        <dbReference type="PIRNR" id="PIRNR005508"/>
    </source>
</evidence>
<dbReference type="NCBIfam" id="TIGR00832">
    <property type="entry name" value="acr3"/>
    <property type="match status" value="1"/>
</dbReference>
<comment type="caution">
    <text evidence="10">The sequence shown here is derived from an EMBL/GenBank/DDBJ whole genome shotgun (WGS) entry which is preliminary data.</text>
</comment>
<feature type="transmembrane region" description="Helical" evidence="9">
    <location>
        <begin position="314"/>
        <end position="337"/>
    </location>
</feature>
<dbReference type="InterPro" id="IPR038770">
    <property type="entry name" value="Na+/solute_symporter_sf"/>
</dbReference>
<reference evidence="11" key="1">
    <citation type="submission" date="2020-01" db="EMBL/GenBank/DDBJ databases">
        <title>Sphingomonas sp. strain CSW-10.</title>
        <authorList>
            <person name="Chen W.-M."/>
        </authorList>
    </citation>
    <scope>NUCLEOTIDE SEQUENCE [LARGE SCALE GENOMIC DNA]</scope>
    <source>
        <strain evidence="11">NST-5</strain>
    </source>
</reference>
<organism evidence="10 11">
    <name type="scientific">Flavobacterium ichthyis</name>
    <dbReference type="NCBI Taxonomy" id="2698827"/>
    <lineage>
        <taxon>Bacteria</taxon>
        <taxon>Pseudomonadati</taxon>
        <taxon>Bacteroidota</taxon>
        <taxon>Flavobacteriia</taxon>
        <taxon>Flavobacteriales</taxon>
        <taxon>Flavobacteriaceae</taxon>
        <taxon>Flavobacterium</taxon>
    </lineage>
</organism>
<feature type="transmembrane region" description="Helical" evidence="9">
    <location>
        <begin position="251"/>
        <end position="272"/>
    </location>
</feature>
<feature type="transmembrane region" description="Helical" evidence="9">
    <location>
        <begin position="12"/>
        <end position="30"/>
    </location>
</feature>
<feature type="transmembrane region" description="Helical" evidence="9">
    <location>
        <begin position="78"/>
        <end position="102"/>
    </location>
</feature>
<dbReference type="InterPro" id="IPR004706">
    <property type="entry name" value="Arsenical-R_Acr3"/>
</dbReference>
<dbReference type="EMBL" id="JAABLM010000004">
    <property type="protein sequence ID" value="NBL64521.1"/>
    <property type="molecule type" value="Genomic_DNA"/>
</dbReference>
<name>A0ABW9Z6N2_9FLAO</name>
<feature type="transmembrane region" description="Helical" evidence="9">
    <location>
        <begin position="139"/>
        <end position="161"/>
    </location>
</feature>
<feature type="transmembrane region" description="Helical" evidence="9">
    <location>
        <begin position="186"/>
        <end position="205"/>
    </location>
</feature>
<evidence type="ECO:0000256" key="2">
    <source>
        <dbReference type="ARBA" id="ARBA00010110"/>
    </source>
</evidence>
<dbReference type="RefSeq" id="WP_166536346.1">
    <property type="nucleotide sequence ID" value="NZ_JAABLM010000004.1"/>
</dbReference>
<evidence type="ECO:0000256" key="5">
    <source>
        <dbReference type="ARBA" id="ARBA00022692"/>
    </source>
</evidence>
<evidence type="ECO:0000256" key="4">
    <source>
        <dbReference type="ARBA" id="ARBA00022475"/>
    </source>
</evidence>
<keyword evidence="7 8" id="KW-0472">Membrane</keyword>
<evidence type="ECO:0000256" key="3">
    <source>
        <dbReference type="ARBA" id="ARBA00022448"/>
    </source>
</evidence>
<keyword evidence="6 8" id="KW-1133">Transmembrane helix</keyword>
<dbReference type="PANTHER" id="PTHR43057">
    <property type="entry name" value="ARSENITE EFFLUX TRANSPORTER"/>
    <property type="match status" value="1"/>
</dbReference>
<gene>
    <name evidence="10" type="primary">arsB</name>
    <name evidence="10" type="ORF">GV828_04815</name>
</gene>
<keyword evidence="4 8" id="KW-1003">Cell membrane</keyword>
<evidence type="ECO:0000256" key="7">
    <source>
        <dbReference type="ARBA" id="ARBA00023136"/>
    </source>
</evidence>